<dbReference type="Pfam" id="PF00005">
    <property type="entry name" value="ABC_tran"/>
    <property type="match status" value="1"/>
</dbReference>
<evidence type="ECO:0000256" key="3">
    <source>
        <dbReference type="ARBA" id="ARBA00022741"/>
    </source>
</evidence>
<dbReference type="AlphaFoldDB" id="A0A0J6S5W6"/>
<dbReference type="Proteomes" id="UP000036449">
    <property type="component" value="Unassembled WGS sequence"/>
</dbReference>
<organism evidence="7 8">
    <name type="scientific">Methylobacterium tarhaniae</name>
    <dbReference type="NCBI Taxonomy" id="1187852"/>
    <lineage>
        <taxon>Bacteria</taxon>
        <taxon>Pseudomonadati</taxon>
        <taxon>Pseudomonadota</taxon>
        <taxon>Alphaproteobacteria</taxon>
        <taxon>Hyphomicrobiales</taxon>
        <taxon>Methylobacteriaceae</taxon>
        <taxon>Methylobacterium</taxon>
    </lineage>
</organism>
<evidence type="ECO:0000259" key="6">
    <source>
        <dbReference type="PROSITE" id="PS50893"/>
    </source>
</evidence>
<dbReference type="InterPro" id="IPR003439">
    <property type="entry name" value="ABC_transporter-like_ATP-bd"/>
</dbReference>
<dbReference type="InterPro" id="IPR052156">
    <property type="entry name" value="BCAA_Transport_ATP-bd_LivF"/>
</dbReference>
<comment type="similarity">
    <text evidence="1">Belongs to the ABC transporter superfamily.</text>
</comment>
<sequence>MPDDPILSIRNLHVSYGTSRVLFGVDLDVRQGEVVALLGRNGAGRSTTFKSIMGLAPPTSGTVVMNGKDFAGRPTHEIAQAGLAYVPAGRQVFPFQTVEDNLIIAQKKGPTGRSDWDLKAIYDAFPIVAKLQDRPAQLLSGGEQQLLTIARALMGNPDAILLDEPSEGLAPIIVQEIGRLIRRLKELSITILLAEQNMHFCLSVATSGYILNKGEIVHRDEADRIRNERDIINEYLSV</sequence>
<dbReference type="PATRIC" id="fig|1187852.3.peg.3937"/>
<comment type="caution">
    <text evidence="7">The sequence shown here is derived from an EMBL/GenBank/DDBJ whole genome shotgun (WGS) entry which is preliminary data.</text>
</comment>
<dbReference type="GO" id="GO:0005524">
    <property type="term" value="F:ATP binding"/>
    <property type="evidence" value="ECO:0007669"/>
    <property type="project" value="UniProtKB-KW"/>
</dbReference>
<dbReference type="PANTHER" id="PTHR43820:SF2">
    <property type="entry name" value="ABC TRANSPORTER ATP-BINDING PROTEIN"/>
    <property type="match status" value="1"/>
</dbReference>
<reference evidence="7 8" key="1">
    <citation type="submission" date="2015-03" db="EMBL/GenBank/DDBJ databases">
        <title>Genome sequencing of Methylobacterium tarhaniae DSM 25844.</title>
        <authorList>
            <person name="Chaudhry V."/>
            <person name="Patil P.B."/>
        </authorList>
    </citation>
    <scope>NUCLEOTIDE SEQUENCE [LARGE SCALE GENOMIC DNA]</scope>
    <source>
        <strain evidence="7 8">DSM 25844</strain>
    </source>
</reference>
<dbReference type="GO" id="GO:0015658">
    <property type="term" value="F:branched-chain amino acid transmembrane transporter activity"/>
    <property type="evidence" value="ECO:0007669"/>
    <property type="project" value="TreeGrafter"/>
</dbReference>
<dbReference type="InterPro" id="IPR017871">
    <property type="entry name" value="ABC_transporter-like_CS"/>
</dbReference>
<keyword evidence="4" id="KW-0067">ATP-binding</keyword>
<dbReference type="GO" id="GO:0016887">
    <property type="term" value="F:ATP hydrolysis activity"/>
    <property type="evidence" value="ECO:0007669"/>
    <property type="project" value="InterPro"/>
</dbReference>
<dbReference type="PROSITE" id="PS50893">
    <property type="entry name" value="ABC_TRANSPORTER_2"/>
    <property type="match status" value="1"/>
</dbReference>
<evidence type="ECO:0000313" key="8">
    <source>
        <dbReference type="Proteomes" id="UP000036449"/>
    </source>
</evidence>
<dbReference type="InterPro" id="IPR027417">
    <property type="entry name" value="P-loop_NTPase"/>
</dbReference>
<keyword evidence="3" id="KW-0547">Nucleotide-binding</keyword>
<evidence type="ECO:0000256" key="4">
    <source>
        <dbReference type="ARBA" id="ARBA00022840"/>
    </source>
</evidence>
<feature type="domain" description="ABC transporter" evidence="6">
    <location>
        <begin position="7"/>
        <end position="238"/>
    </location>
</feature>
<keyword evidence="8" id="KW-1185">Reference proteome</keyword>
<dbReference type="GO" id="GO:0015807">
    <property type="term" value="P:L-amino acid transport"/>
    <property type="evidence" value="ECO:0007669"/>
    <property type="project" value="TreeGrafter"/>
</dbReference>
<keyword evidence="5" id="KW-0029">Amino-acid transport</keyword>
<evidence type="ECO:0000256" key="5">
    <source>
        <dbReference type="ARBA" id="ARBA00022970"/>
    </source>
</evidence>
<gene>
    <name evidence="7" type="ORF">VQ03_28385</name>
</gene>
<dbReference type="SMART" id="SM00382">
    <property type="entry name" value="AAA"/>
    <property type="match status" value="1"/>
</dbReference>
<accession>A0A0J6S5W6</accession>
<dbReference type="InterPro" id="IPR003593">
    <property type="entry name" value="AAA+_ATPase"/>
</dbReference>
<evidence type="ECO:0000256" key="2">
    <source>
        <dbReference type="ARBA" id="ARBA00022448"/>
    </source>
</evidence>
<keyword evidence="2" id="KW-0813">Transport</keyword>
<name>A0A0J6S5W6_9HYPH</name>
<dbReference type="EMBL" id="LABZ01000269">
    <property type="protein sequence ID" value="KMO30590.1"/>
    <property type="molecule type" value="Genomic_DNA"/>
</dbReference>
<dbReference type="OrthoDB" id="7846240at2"/>
<evidence type="ECO:0000313" key="7">
    <source>
        <dbReference type="EMBL" id="KMO30590.1"/>
    </source>
</evidence>
<dbReference type="CDD" id="cd03224">
    <property type="entry name" value="ABC_TM1139_LivF_branched"/>
    <property type="match status" value="1"/>
</dbReference>
<dbReference type="Gene3D" id="3.40.50.300">
    <property type="entry name" value="P-loop containing nucleotide triphosphate hydrolases"/>
    <property type="match status" value="1"/>
</dbReference>
<protein>
    <submittedName>
        <fullName evidence="7">ABC transporter</fullName>
    </submittedName>
</protein>
<dbReference type="PANTHER" id="PTHR43820">
    <property type="entry name" value="HIGH-AFFINITY BRANCHED-CHAIN AMINO ACID TRANSPORT ATP-BINDING PROTEIN LIVF"/>
    <property type="match status" value="1"/>
</dbReference>
<proteinExistence type="inferred from homology"/>
<dbReference type="PROSITE" id="PS00211">
    <property type="entry name" value="ABC_TRANSPORTER_1"/>
    <property type="match status" value="1"/>
</dbReference>
<dbReference type="SUPFAM" id="SSF52540">
    <property type="entry name" value="P-loop containing nucleoside triphosphate hydrolases"/>
    <property type="match status" value="1"/>
</dbReference>
<evidence type="ECO:0000256" key="1">
    <source>
        <dbReference type="ARBA" id="ARBA00005417"/>
    </source>
</evidence>